<evidence type="ECO:0000256" key="4">
    <source>
        <dbReference type="ARBA" id="ARBA00023004"/>
    </source>
</evidence>
<evidence type="ECO:0000256" key="3">
    <source>
        <dbReference type="ARBA" id="ARBA00023002"/>
    </source>
</evidence>
<keyword evidence="2 5" id="KW-0479">Metal-binding</keyword>
<organism evidence="6 7">
    <name type="scientific">Brachionus plicatilis</name>
    <name type="common">Marine rotifer</name>
    <name type="synonym">Brachionus muelleri</name>
    <dbReference type="NCBI Taxonomy" id="10195"/>
    <lineage>
        <taxon>Eukaryota</taxon>
        <taxon>Metazoa</taxon>
        <taxon>Spiralia</taxon>
        <taxon>Gnathifera</taxon>
        <taxon>Rotifera</taxon>
        <taxon>Eurotatoria</taxon>
        <taxon>Monogononta</taxon>
        <taxon>Pseudotrocha</taxon>
        <taxon>Ploima</taxon>
        <taxon>Brachionidae</taxon>
        <taxon>Brachionus</taxon>
    </lineage>
</organism>
<feature type="binding site" evidence="5">
    <location>
        <position position="172"/>
    </location>
    <ligand>
        <name>Fe cation</name>
        <dbReference type="ChEBI" id="CHEBI:24875"/>
        <note>catalytic</note>
    </ligand>
</feature>
<comment type="similarity">
    <text evidence="1">Belongs to the carotenoid oxygenase family.</text>
</comment>
<dbReference type="GO" id="GO:0046872">
    <property type="term" value="F:metal ion binding"/>
    <property type="evidence" value="ECO:0007669"/>
    <property type="project" value="UniProtKB-KW"/>
</dbReference>
<evidence type="ECO:0000313" key="7">
    <source>
        <dbReference type="Proteomes" id="UP000276133"/>
    </source>
</evidence>
<sequence length="510" mass="58176">MPGYGNLLRSLSQSTDTPVKANVKGSIPDWVEGTLYRNGPGRFKFGEKFHQHLFDGGACVHRFRIQNGQVFYSNKLLDTDSYKKTLETGRLTTNFGSVDVESSIFERFQKFFKSSNERKDNTNVNIAPYANHQLYALTETNLMCKLDPKDLSIDATVNVTEYIQDLKTTFAHPHVEKDGTWLTMGANHRGPNGPEFKFVRYKGGEEGAKAGNACEQAELIATLPSSYSYGYSYFHSFGLSENYIIFLEQAVMLNFKEYFKNTVIFNGPLCSALVTDKNLPTRIHLINRKTGEIVDKKFVTESQFTFHCINAYENQDEIILDLSSYDADYFTTAVYSYENSHSDKLLADKSIFPLARRVKIPLNKEDKGEIYCEIKDLKSDFPFEFPVINYSRYNGLKYKYVYGANHYKLPFSVVKLNVDEPTEFYERIYGSELERQIPSEPIFVENPEAKSEDDGVLLVLVLCEKNDYLSVLDAKDLTEIARADIPEDVKSAYTFHGFFASQETLGKLNV</sequence>
<dbReference type="Proteomes" id="UP000276133">
    <property type="component" value="Unassembled WGS sequence"/>
</dbReference>
<feature type="binding site" evidence="5">
    <location>
        <position position="496"/>
    </location>
    <ligand>
        <name>Fe cation</name>
        <dbReference type="ChEBI" id="CHEBI:24875"/>
        <note>catalytic</note>
    </ligand>
</feature>
<dbReference type="STRING" id="10195.A0A3M7PKG3"/>
<keyword evidence="7" id="KW-1185">Reference proteome</keyword>
<keyword evidence="4 5" id="KW-0408">Iron</keyword>
<evidence type="ECO:0000256" key="5">
    <source>
        <dbReference type="PIRSR" id="PIRSR604294-1"/>
    </source>
</evidence>
<keyword evidence="6" id="KW-0503">Monooxygenase</keyword>
<evidence type="ECO:0000313" key="6">
    <source>
        <dbReference type="EMBL" id="RMZ99625.1"/>
    </source>
</evidence>
<feature type="binding site" evidence="5">
    <location>
        <position position="307"/>
    </location>
    <ligand>
        <name>Fe cation</name>
        <dbReference type="ChEBI" id="CHEBI:24875"/>
        <note>catalytic</note>
    </ligand>
</feature>
<protein>
    <submittedName>
        <fullName evidence="6">Beta-beta-carotene 15-15-monooxygenase-like</fullName>
    </submittedName>
</protein>
<gene>
    <name evidence="6" type="ORF">BpHYR1_005966</name>
</gene>
<dbReference type="Pfam" id="PF03055">
    <property type="entry name" value="RPE65"/>
    <property type="match status" value="1"/>
</dbReference>
<name>A0A3M7PKG3_BRAPC</name>
<dbReference type="InterPro" id="IPR004294">
    <property type="entry name" value="Carotenoid_Oase"/>
</dbReference>
<evidence type="ECO:0000256" key="1">
    <source>
        <dbReference type="ARBA" id="ARBA00006787"/>
    </source>
</evidence>
<dbReference type="GO" id="GO:0004497">
    <property type="term" value="F:monooxygenase activity"/>
    <property type="evidence" value="ECO:0007669"/>
    <property type="project" value="UniProtKB-KW"/>
</dbReference>
<keyword evidence="3" id="KW-0560">Oxidoreductase</keyword>
<comment type="cofactor">
    <cofactor evidence="5">
        <name>Fe(2+)</name>
        <dbReference type="ChEBI" id="CHEBI:29033"/>
    </cofactor>
    <text evidence="5">Binds 1 Fe(2+) ion per subunit.</text>
</comment>
<dbReference type="PANTHER" id="PTHR10543:SF24">
    <property type="entry name" value="CAROTENOID ISOMEROOXYGENASE"/>
    <property type="match status" value="1"/>
</dbReference>
<dbReference type="PANTHER" id="PTHR10543">
    <property type="entry name" value="BETA-CAROTENE DIOXYGENASE"/>
    <property type="match status" value="1"/>
</dbReference>
<comment type="caution">
    <text evidence="6">The sequence shown here is derived from an EMBL/GenBank/DDBJ whole genome shotgun (WGS) entry which is preliminary data.</text>
</comment>
<accession>A0A3M7PKG3</accession>
<feature type="binding site" evidence="5">
    <location>
        <position position="235"/>
    </location>
    <ligand>
        <name>Fe cation</name>
        <dbReference type="ChEBI" id="CHEBI:24875"/>
        <note>catalytic</note>
    </ligand>
</feature>
<dbReference type="OrthoDB" id="1069523at2759"/>
<evidence type="ECO:0000256" key="2">
    <source>
        <dbReference type="ARBA" id="ARBA00022723"/>
    </source>
</evidence>
<dbReference type="GO" id="GO:0016121">
    <property type="term" value="P:carotene catabolic process"/>
    <property type="evidence" value="ECO:0007669"/>
    <property type="project" value="TreeGrafter"/>
</dbReference>
<dbReference type="EMBL" id="REGN01010134">
    <property type="protein sequence ID" value="RMZ99625.1"/>
    <property type="molecule type" value="Genomic_DNA"/>
</dbReference>
<reference evidence="6 7" key="1">
    <citation type="journal article" date="2018" name="Sci. Rep.">
        <title>Genomic signatures of local adaptation to the degree of environmental predictability in rotifers.</title>
        <authorList>
            <person name="Franch-Gras L."/>
            <person name="Hahn C."/>
            <person name="Garcia-Roger E.M."/>
            <person name="Carmona M.J."/>
            <person name="Serra M."/>
            <person name="Gomez A."/>
        </authorList>
    </citation>
    <scope>NUCLEOTIDE SEQUENCE [LARGE SCALE GENOMIC DNA]</scope>
    <source>
        <strain evidence="6">HYR1</strain>
    </source>
</reference>
<dbReference type="AlphaFoldDB" id="A0A3M7PKG3"/>
<dbReference type="GO" id="GO:0010436">
    <property type="term" value="F:carotenoid dioxygenase activity"/>
    <property type="evidence" value="ECO:0007669"/>
    <property type="project" value="TreeGrafter"/>
</dbReference>
<proteinExistence type="inferred from homology"/>